<dbReference type="FunFam" id="3.40.50.300:FF:003872">
    <property type="entry name" value="Multidrug resistance associated protein, putative"/>
    <property type="match status" value="1"/>
</dbReference>
<keyword evidence="7" id="KW-1185">Reference proteome</keyword>
<evidence type="ECO:0000256" key="1">
    <source>
        <dbReference type="ARBA" id="ARBA00004127"/>
    </source>
</evidence>
<dbReference type="PANTHER" id="PTHR24223:SF443">
    <property type="entry name" value="MULTIDRUG-RESISTANCE LIKE PROTEIN 1, ISOFORM I"/>
    <property type="match status" value="1"/>
</dbReference>
<dbReference type="SUPFAM" id="SSF52540">
    <property type="entry name" value="P-loop containing nucleoside triphosphate hydrolases"/>
    <property type="match status" value="1"/>
</dbReference>
<dbReference type="AlphaFoldDB" id="A0A3L5TRI4"/>
<dbReference type="PANTHER" id="PTHR24223">
    <property type="entry name" value="ATP-BINDING CASSETTE SUB-FAMILY C"/>
    <property type="match status" value="1"/>
</dbReference>
<dbReference type="GO" id="GO:0016887">
    <property type="term" value="F:ATP hydrolysis activity"/>
    <property type="evidence" value="ECO:0007669"/>
    <property type="project" value="InterPro"/>
</dbReference>
<evidence type="ECO:0000259" key="5">
    <source>
        <dbReference type="Pfam" id="PF00005"/>
    </source>
</evidence>
<evidence type="ECO:0000256" key="2">
    <source>
        <dbReference type="ARBA" id="ARBA00022737"/>
    </source>
</evidence>
<evidence type="ECO:0000313" key="7">
    <source>
        <dbReference type="Proteomes" id="UP000266721"/>
    </source>
</evidence>
<keyword evidence="4" id="KW-0067">ATP-binding</keyword>
<proteinExistence type="predicted"/>
<dbReference type="SMR" id="A0A3L5TRI4"/>
<evidence type="ECO:0000313" key="6">
    <source>
        <dbReference type="EMBL" id="OPL21778.1"/>
    </source>
</evidence>
<dbReference type="GO" id="GO:0005524">
    <property type="term" value="F:ATP binding"/>
    <property type="evidence" value="ECO:0007669"/>
    <property type="project" value="UniProtKB-KW"/>
</dbReference>
<dbReference type="GO" id="GO:0042626">
    <property type="term" value="F:ATPase-coupled transmembrane transporter activity"/>
    <property type="evidence" value="ECO:0007669"/>
    <property type="project" value="TreeGrafter"/>
</dbReference>
<dbReference type="Gene3D" id="3.40.50.300">
    <property type="entry name" value="P-loop containing nucleotide triphosphate hydrolases"/>
    <property type="match status" value="1"/>
</dbReference>
<dbReference type="InterPro" id="IPR050173">
    <property type="entry name" value="ABC_transporter_C-like"/>
</dbReference>
<comment type="caution">
    <text evidence="6">The sequence shown here is derived from an EMBL/GenBank/DDBJ whole genome shotgun (WGS) entry which is preliminary data.</text>
</comment>
<reference evidence="6 7" key="1">
    <citation type="journal article" date="2016" name="PLoS ONE">
        <title>A First Insight into the Genome of the Filter-Feeder Mussel Mytilus galloprovincialis.</title>
        <authorList>
            <person name="Murgarella M."/>
            <person name="Puiu D."/>
            <person name="Novoa B."/>
            <person name="Figueras A."/>
            <person name="Posada D."/>
            <person name="Canchaya C."/>
        </authorList>
    </citation>
    <scope>NUCLEOTIDE SEQUENCE [LARGE SCALE GENOMIC DNA]</scope>
    <source>
        <tissue evidence="6">Muscle</tissue>
    </source>
</reference>
<evidence type="ECO:0000256" key="4">
    <source>
        <dbReference type="ARBA" id="ARBA00022840"/>
    </source>
</evidence>
<sequence length="89" mass="9721">MEQDKYHQVIDACALQPDLDILPAGDSTEIGEKGINLSGGQKQRVSLARAVYHDTDIYLLDDPLSAVDSNVGKHIFDQVIGKDGLLKDK</sequence>
<feature type="non-terminal residue" evidence="6">
    <location>
        <position position="1"/>
    </location>
</feature>
<keyword evidence="3" id="KW-0547">Nucleotide-binding</keyword>
<gene>
    <name evidence="6" type="ORF">AM593_05208</name>
</gene>
<protein>
    <submittedName>
        <fullName evidence="6">Multidrug 1-like resistance-associated protein</fullName>
    </submittedName>
</protein>
<keyword evidence="2" id="KW-0677">Repeat</keyword>
<dbReference type="Proteomes" id="UP000266721">
    <property type="component" value="Unassembled WGS sequence"/>
</dbReference>
<comment type="subcellular location">
    <subcellularLocation>
        <location evidence="1">Endomembrane system</location>
        <topology evidence="1">Multi-pass membrane protein</topology>
    </subcellularLocation>
</comment>
<dbReference type="GO" id="GO:0012505">
    <property type="term" value="C:endomembrane system"/>
    <property type="evidence" value="ECO:0007669"/>
    <property type="project" value="UniProtKB-SubCell"/>
</dbReference>
<dbReference type="Pfam" id="PF00005">
    <property type="entry name" value="ABC_tran"/>
    <property type="match status" value="1"/>
</dbReference>
<evidence type="ECO:0000256" key="3">
    <source>
        <dbReference type="ARBA" id="ARBA00022741"/>
    </source>
</evidence>
<organism evidence="6 7">
    <name type="scientific">Mytilus galloprovincialis</name>
    <name type="common">Mediterranean mussel</name>
    <dbReference type="NCBI Taxonomy" id="29158"/>
    <lineage>
        <taxon>Eukaryota</taxon>
        <taxon>Metazoa</taxon>
        <taxon>Spiralia</taxon>
        <taxon>Lophotrochozoa</taxon>
        <taxon>Mollusca</taxon>
        <taxon>Bivalvia</taxon>
        <taxon>Autobranchia</taxon>
        <taxon>Pteriomorphia</taxon>
        <taxon>Mytilida</taxon>
        <taxon>Mytiloidea</taxon>
        <taxon>Mytilidae</taxon>
        <taxon>Mytilinae</taxon>
        <taxon>Mytilus</taxon>
    </lineage>
</organism>
<accession>A0A3L5TRI4</accession>
<feature type="non-terminal residue" evidence="6">
    <location>
        <position position="89"/>
    </location>
</feature>
<dbReference type="GO" id="GO:0016020">
    <property type="term" value="C:membrane"/>
    <property type="evidence" value="ECO:0007669"/>
    <property type="project" value="TreeGrafter"/>
</dbReference>
<name>A0A3L5TRI4_MYTGA</name>
<dbReference type="InterPro" id="IPR027417">
    <property type="entry name" value="P-loop_NTPase"/>
</dbReference>
<dbReference type="InterPro" id="IPR003439">
    <property type="entry name" value="ABC_transporter-like_ATP-bd"/>
</dbReference>
<dbReference type="EMBL" id="KV588769">
    <property type="protein sequence ID" value="OPL21778.1"/>
    <property type="molecule type" value="Genomic_DNA"/>
</dbReference>
<feature type="domain" description="ABC transporter" evidence="5">
    <location>
        <begin position="26"/>
        <end position="64"/>
    </location>
</feature>